<dbReference type="InterPro" id="IPR021487">
    <property type="entry name" value="DUF3140"/>
</dbReference>
<keyword evidence="2" id="KW-1133">Transmembrane helix</keyword>
<organism evidence="3 4">
    <name type="scientific">Ustilago bromivora</name>
    <dbReference type="NCBI Taxonomy" id="307758"/>
    <lineage>
        <taxon>Eukaryota</taxon>
        <taxon>Fungi</taxon>
        <taxon>Dikarya</taxon>
        <taxon>Basidiomycota</taxon>
        <taxon>Ustilaginomycotina</taxon>
        <taxon>Ustilaginomycetes</taxon>
        <taxon>Ustilaginales</taxon>
        <taxon>Ustilaginaceae</taxon>
        <taxon>Ustilago</taxon>
    </lineage>
</organism>
<accession>A0A8H8QIV8</accession>
<feature type="region of interest" description="Disordered" evidence="1">
    <location>
        <begin position="32"/>
        <end position="69"/>
    </location>
</feature>
<dbReference type="Proteomes" id="UP000658997">
    <property type="component" value="Unassembled WGS sequence"/>
</dbReference>
<dbReference type="PANTHER" id="PTHR40630">
    <property type="entry name" value="POSSIBLE DNA-BINDING PROTEIN"/>
    <property type="match status" value="1"/>
</dbReference>
<evidence type="ECO:0000313" key="3">
    <source>
        <dbReference type="EMBL" id="SYW76285.1"/>
    </source>
</evidence>
<dbReference type="EMBL" id="ULHB01000017">
    <property type="protein sequence ID" value="SYW76285.1"/>
    <property type="molecule type" value="Genomic_DNA"/>
</dbReference>
<feature type="compositionally biased region" description="Basic and acidic residues" evidence="1">
    <location>
        <begin position="88"/>
        <end position="105"/>
    </location>
</feature>
<keyword evidence="2" id="KW-0812">Transmembrane</keyword>
<feature type="compositionally biased region" description="Basic and acidic residues" evidence="1">
    <location>
        <begin position="56"/>
        <end position="69"/>
    </location>
</feature>
<dbReference type="AlphaFoldDB" id="A0A8H8QIV8"/>
<feature type="transmembrane region" description="Helical" evidence="2">
    <location>
        <begin position="435"/>
        <end position="456"/>
    </location>
</feature>
<dbReference type="PANTHER" id="PTHR40630:SF1">
    <property type="entry name" value="DNA-BINDING PROTEIN"/>
    <property type="match status" value="1"/>
</dbReference>
<feature type="compositionally biased region" description="Basic residues" evidence="1">
    <location>
        <begin position="347"/>
        <end position="358"/>
    </location>
</feature>
<comment type="caution">
    <text evidence="3">The sequence shown here is derived from an EMBL/GenBank/DDBJ whole genome shotgun (WGS) entry which is preliminary data.</text>
</comment>
<evidence type="ECO:0000256" key="1">
    <source>
        <dbReference type="SAM" id="MobiDB-lite"/>
    </source>
</evidence>
<evidence type="ECO:0000313" key="4">
    <source>
        <dbReference type="Proteomes" id="UP000658997"/>
    </source>
</evidence>
<dbReference type="Pfam" id="PF11338">
    <property type="entry name" value="DUF3140"/>
    <property type="match status" value="1"/>
</dbReference>
<name>A0A8H8QIV8_9BASI</name>
<evidence type="ECO:0000256" key="2">
    <source>
        <dbReference type="SAM" id="Phobius"/>
    </source>
</evidence>
<feature type="region of interest" description="Disordered" evidence="1">
    <location>
        <begin position="82"/>
        <end position="138"/>
    </location>
</feature>
<keyword evidence="4" id="KW-1185">Reference proteome</keyword>
<protein>
    <submittedName>
        <fullName evidence="3">Uncharacterized protein</fullName>
    </submittedName>
</protein>
<proteinExistence type="predicted"/>
<feature type="region of interest" description="Disordered" evidence="1">
    <location>
        <begin position="342"/>
        <end position="362"/>
    </location>
</feature>
<reference evidence="3" key="1">
    <citation type="submission" date="2018-08" db="EMBL/GenBank/DDBJ databases">
        <authorList>
            <person name="Guldener U."/>
        </authorList>
    </citation>
    <scope>NUCLEOTIDE SEQUENCE</scope>
    <source>
        <strain evidence="3">UB2</strain>
    </source>
</reference>
<sequence>MVKPDAEVIKEFNDLVNMSASELEKWLKSSDSISSGWKNGDSGETVGHNSGTKIIDILKRNPDKKKDKYTEEDIKHMRKVVSYNKRHLAQERHLKEKKGEEELKKTKSYKSLKNDPSSSSSSTQPQFKSDAPLPTALNLGRIGTASTTASTLAASSTTSSSSAAQSSKAYLDGLEESVNKTIDGEIENLLSSYKELVMLAGNLTLLSESLKLSLLLSKTPDPALNDEALELIESTEREKMRVASLLAEVLGLDAGESEELVKDLDTGLVDKLGDTEMEDDELMEDLLFGYDNGSQCSAPKRTANSRRILNGGRTRGSESEGRSALFARAAGSHCIVPPPKSACEHRNHSHTTSSHRRSFFANRNANSRKRFRKSFKSSPHTTGSPFVVFWVLIVARILATELNERPSTSVCTSHAHNTANHDADRLSSNQPQAHFLHPLAQAFGFIGGTTVLFLYFSAAGA</sequence>
<gene>
    <name evidence="3" type="ORF">UBRO2_01356</name>
</gene>
<keyword evidence="2" id="KW-0472">Membrane</keyword>